<evidence type="ECO:0000313" key="2">
    <source>
        <dbReference type="EnsemblFungi" id="EJT77760"/>
    </source>
</evidence>
<dbReference type="GeneID" id="20343323"/>
<dbReference type="HOGENOM" id="CLU_2960903_0_0_1"/>
<proteinExistence type="predicted"/>
<dbReference type="VEuPathDB" id="FungiDB:GGTG_02865"/>
<reference evidence="3" key="1">
    <citation type="submission" date="2010-07" db="EMBL/GenBank/DDBJ databases">
        <title>The genome sequence of Gaeumannomyces graminis var. tritici strain R3-111a-1.</title>
        <authorList>
            <consortium name="The Broad Institute Genome Sequencing Platform"/>
            <person name="Ma L.-J."/>
            <person name="Dead R."/>
            <person name="Young S."/>
            <person name="Zeng Q."/>
            <person name="Koehrsen M."/>
            <person name="Alvarado L."/>
            <person name="Berlin A."/>
            <person name="Chapman S.B."/>
            <person name="Chen Z."/>
            <person name="Freedman E."/>
            <person name="Gellesch M."/>
            <person name="Goldberg J."/>
            <person name="Griggs A."/>
            <person name="Gujja S."/>
            <person name="Heilman E.R."/>
            <person name="Heiman D."/>
            <person name="Hepburn T."/>
            <person name="Howarth C."/>
            <person name="Jen D."/>
            <person name="Larson L."/>
            <person name="Mehta T."/>
            <person name="Neiman D."/>
            <person name="Pearson M."/>
            <person name="Roberts A."/>
            <person name="Saif S."/>
            <person name="Shea T."/>
            <person name="Shenoy N."/>
            <person name="Sisk P."/>
            <person name="Stolte C."/>
            <person name="Sykes S."/>
            <person name="Walk T."/>
            <person name="White J."/>
            <person name="Yandava C."/>
            <person name="Haas B."/>
            <person name="Nusbaum C."/>
            <person name="Birren B."/>
        </authorList>
    </citation>
    <scope>NUCLEOTIDE SEQUENCE [LARGE SCALE GENOMIC DNA]</scope>
    <source>
        <strain evidence="3">R3-111a-1</strain>
    </source>
</reference>
<reference evidence="2" key="4">
    <citation type="journal article" date="2015" name="G3 (Bethesda)">
        <title>Genome sequences of three phytopathogenic species of the Magnaporthaceae family of fungi.</title>
        <authorList>
            <person name="Okagaki L.H."/>
            <person name="Nunes C.C."/>
            <person name="Sailsbery J."/>
            <person name="Clay B."/>
            <person name="Brown D."/>
            <person name="John T."/>
            <person name="Oh Y."/>
            <person name="Young N."/>
            <person name="Fitzgerald M."/>
            <person name="Haas B.J."/>
            <person name="Zeng Q."/>
            <person name="Young S."/>
            <person name="Adiconis X."/>
            <person name="Fan L."/>
            <person name="Levin J.Z."/>
            <person name="Mitchell T.K."/>
            <person name="Okubara P.A."/>
            <person name="Farman M.L."/>
            <person name="Kohn L.M."/>
            <person name="Birren B."/>
            <person name="Ma L.-J."/>
            <person name="Dean R.A."/>
        </authorList>
    </citation>
    <scope>NUCLEOTIDE SEQUENCE</scope>
    <source>
        <strain evidence="2">R3-111a-1</strain>
    </source>
</reference>
<reference evidence="1" key="2">
    <citation type="submission" date="2010-07" db="EMBL/GenBank/DDBJ databases">
        <authorList>
            <consortium name="The Broad Institute Genome Sequencing Platform"/>
            <consortium name="Broad Institute Genome Sequencing Center for Infectious Disease"/>
            <person name="Ma L.-J."/>
            <person name="Dead R."/>
            <person name="Young S."/>
            <person name="Zeng Q."/>
            <person name="Koehrsen M."/>
            <person name="Alvarado L."/>
            <person name="Berlin A."/>
            <person name="Chapman S.B."/>
            <person name="Chen Z."/>
            <person name="Freedman E."/>
            <person name="Gellesch M."/>
            <person name="Goldberg J."/>
            <person name="Griggs A."/>
            <person name="Gujja S."/>
            <person name="Heilman E.R."/>
            <person name="Heiman D."/>
            <person name="Hepburn T."/>
            <person name="Howarth C."/>
            <person name="Jen D."/>
            <person name="Larson L."/>
            <person name="Mehta T."/>
            <person name="Neiman D."/>
            <person name="Pearson M."/>
            <person name="Roberts A."/>
            <person name="Saif S."/>
            <person name="Shea T."/>
            <person name="Shenoy N."/>
            <person name="Sisk P."/>
            <person name="Stolte C."/>
            <person name="Sykes S."/>
            <person name="Walk T."/>
            <person name="White J."/>
            <person name="Yandava C."/>
            <person name="Haas B."/>
            <person name="Nusbaum C."/>
            <person name="Birren B."/>
        </authorList>
    </citation>
    <scope>NUCLEOTIDE SEQUENCE</scope>
    <source>
        <strain evidence="1">R3-111a-1</strain>
    </source>
</reference>
<sequence length="59" mass="6254">MDPSALYDAASLAPDAIDPICGAEEGNSRRKIVETFPLSFGPFRGCPATKVTDKGIWVA</sequence>
<name>J3NNK8_GAET3</name>
<dbReference type="RefSeq" id="XP_009218905.1">
    <property type="nucleotide sequence ID" value="XM_009220641.1"/>
</dbReference>
<organism evidence="1">
    <name type="scientific">Gaeumannomyces tritici (strain R3-111a-1)</name>
    <name type="common">Wheat and barley take-all root rot fungus</name>
    <name type="synonym">Gaeumannomyces graminis var. tritici</name>
    <dbReference type="NCBI Taxonomy" id="644352"/>
    <lineage>
        <taxon>Eukaryota</taxon>
        <taxon>Fungi</taxon>
        <taxon>Dikarya</taxon>
        <taxon>Ascomycota</taxon>
        <taxon>Pezizomycotina</taxon>
        <taxon>Sordariomycetes</taxon>
        <taxon>Sordariomycetidae</taxon>
        <taxon>Magnaporthales</taxon>
        <taxon>Magnaporthaceae</taxon>
        <taxon>Gaeumannomyces</taxon>
    </lineage>
</organism>
<dbReference type="EMBL" id="GL385396">
    <property type="protein sequence ID" value="EJT77760.1"/>
    <property type="molecule type" value="Genomic_DNA"/>
</dbReference>
<gene>
    <name evidence="2" type="primary">20343323</name>
    <name evidence="1" type="ORF">GGTG_02865</name>
</gene>
<evidence type="ECO:0000313" key="3">
    <source>
        <dbReference type="Proteomes" id="UP000006039"/>
    </source>
</evidence>
<reference evidence="1" key="3">
    <citation type="submission" date="2010-09" db="EMBL/GenBank/DDBJ databases">
        <title>Annotation of Gaeumannomyces graminis var. tritici R3-111a-1.</title>
        <authorList>
            <consortium name="The Broad Institute Genome Sequencing Platform"/>
            <person name="Ma L.-J."/>
            <person name="Dead R."/>
            <person name="Young S.K."/>
            <person name="Zeng Q."/>
            <person name="Gargeya S."/>
            <person name="Fitzgerald M."/>
            <person name="Haas B."/>
            <person name="Abouelleil A."/>
            <person name="Alvarado L."/>
            <person name="Arachchi H.M."/>
            <person name="Berlin A."/>
            <person name="Brown A."/>
            <person name="Chapman S.B."/>
            <person name="Chen Z."/>
            <person name="Dunbar C."/>
            <person name="Freedman E."/>
            <person name="Gearin G."/>
            <person name="Gellesch M."/>
            <person name="Goldberg J."/>
            <person name="Griggs A."/>
            <person name="Gujja S."/>
            <person name="Heiman D."/>
            <person name="Howarth C."/>
            <person name="Larson L."/>
            <person name="Lui A."/>
            <person name="MacDonald P.J.P."/>
            <person name="Mehta T."/>
            <person name="Montmayeur A."/>
            <person name="Murphy C."/>
            <person name="Neiman D."/>
            <person name="Pearson M."/>
            <person name="Priest M."/>
            <person name="Roberts A."/>
            <person name="Saif S."/>
            <person name="Shea T."/>
            <person name="Shenoy N."/>
            <person name="Sisk P."/>
            <person name="Stolte C."/>
            <person name="Sykes S."/>
            <person name="Yandava C."/>
            <person name="Wortman J."/>
            <person name="Nusbaum C."/>
            <person name="Birren B."/>
        </authorList>
    </citation>
    <scope>NUCLEOTIDE SEQUENCE</scope>
    <source>
        <strain evidence="1">R3-111a-1</strain>
    </source>
</reference>
<reference evidence="2" key="5">
    <citation type="submission" date="2018-04" db="UniProtKB">
        <authorList>
            <consortium name="EnsemblFungi"/>
        </authorList>
    </citation>
    <scope>IDENTIFICATION</scope>
    <source>
        <strain evidence="2">R3-111a-1</strain>
    </source>
</reference>
<keyword evidence="3" id="KW-1185">Reference proteome</keyword>
<dbReference type="AlphaFoldDB" id="J3NNK8"/>
<protein>
    <submittedName>
        <fullName evidence="1 2">Uncharacterized protein</fullName>
    </submittedName>
</protein>
<accession>J3NNK8</accession>
<evidence type="ECO:0000313" key="1">
    <source>
        <dbReference type="EMBL" id="EJT77760.1"/>
    </source>
</evidence>
<dbReference type="EnsemblFungi" id="EJT77760">
    <property type="protein sequence ID" value="EJT77760"/>
    <property type="gene ID" value="GGTG_02865"/>
</dbReference>
<dbReference type="Proteomes" id="UP000006039">
    <property type="component" value="Unassembled WGS sequence"/>
</dbReference>